<comment type="caution">
    <text evidence="1">The sequence shown here is derived from an EMBL/GenBank/DDBJ whole genome shotgun (WGS) entry which is preliminary data.</text>
</comment>
<organism evidence="1 2">
    <name type="scientific">Chelatococcus albus</name>
    <dbReference type="NCBI Taxonomy" id="3047466"/>
    <lineage>
        <taxon>Bacteria</taxon>
        <taxon>Pseudomonadati</taxon>
        <taxon>Pseudomonadota</taxon>
        <taxon>Alphaproteobacteria</taxon>
        <taxon>Hyphomicrobiales</taxon>
        <taxon>Chelatococcaceae</taxon>
        <taxon>Chelatococcus</taxon>
    </lineage>
</organism>
<name>A0ABT7AGA2_9HYPH</name>
<dbReference type="CDD" id="cd05018">
    <property type="entry name" value="CoxG"/>
    <property type="match status" value="1"/>
</dbReference>
<sequence>MAMTMTGEFVLPADRATVWEKLNDPDVLKACIPGCQELEKTSDTGFRAVVKAKVGPVKATFRGKVELSDIDAPNGYTIAGEGEGGVAGFAKGGAKVRLEDEAEGTKLSYDVEAQIGGKIAQLGGRLINGVAKKYADEFFGNFAKIVNPAEAS</sequence>
<accession>A0ABT7AGA2</accession>
<dbReference type="Pfam" id="PF06240">
    <property type="entry name" value="COXG"/>
    <property type="match status" value="1"/>
</dbReference>
<keyword evidence="2" id="KW-1185">Reference proteome</keyword>
<dbReference type="EMBL" id="JASJEV010000005">
    <property type="protein sequence ID" value="MDJ1158400.1"/>
    <property type="molecule type" value="Genomic_DNA"/>
</dbReference>
<dbReference type="PANTHER" id="PTHR38588:SF1">
    <property type="entry name" value="BLL0334 PROTEIN"/>
    <property type="match status" value="1"/>
</dbReference>
<protein>
    <submittedName>
        <fullName evidence="1">Carbon monoxide dehydrogenase subunit G</fullName>
    </submittedName>
</protein>
<evidence type="ECO:0000313" key="2">
    <source>
        <dbReference type="Proteomes" id="UP001321492"/>
    </source>
</evidence>
<dbReference type="Proteomes" id="UP001321492">
    <property type="component" value="Unassembled WGS sequence"/>
</dbReference>
<dbReference type="Gene3D" id="3.30.530.20">
    <property type="match status" value="1"/>
</dbReference>
<proteinExistence type="predicted"/>
<evidence type="ECO:0000313" key="1">
    <source>
        <dbReference type="EMBL" id="MDJ1158400.1"/>
    </source>
</evidence>
<reference evidence="1 2" key="1">
    <citation type="submission" date="2023-05" db="EMBL/GenBank/DDBJ databases">
        <title>Chelatococcus sp. nov., a moderately thermophilic bacterium isolated from hot spring microbial mat.</title>
        <authorList>
            <person name="Hu C.-J."/>
            <person name="Li W.-J."/>
        </authorList>
    </citation>
    <scope>NUCLEOTIDE SEQUENCE [LARGE SCALE GENOMIC DNA]</scope>
    <source>
        <strain evidence="1 2">SYSU G07232</strain>
    </source>
</reference>
<dbReference type="SUPFAM" id="SSF55961">
    <property type="entry name" value="Bet v1-like"/>
    <property type="match status" value="1"/>
</dbReference>
<gene>
    <name evidence="1" type="ORF">QNA08_09160</name>
</gene>
<dbReference type="InterPro" id="IPR023393">
    <property type="entry name" value="START-like_dom_sf"/>
</dbReference>
<dbReference type="RefSeq" id="WP_283740400.1">
    <property type="nucleotide sequence ID" value="NZ_JASJEV010000005.1"/>
</dbReference>
<dbReference type="InterPro" id="IPR010419">
    <property type="entry name" value="CO_DH_gsu"/>
</dbReference>
<dbReference type="PANTHER" id="PTHR38588">
    <property type="entry name" value="BLL0334 PROTEIN"/>
    <property type="match status" value="1"/>
</dbReference>